<name>A0A8X7WG95_BRACI</name>
<dbReference type="AlphaFoldDB" id="A0A8X7WG95"/>
<organism evidence="1 2">
    <name type="scientific">Brassica carinata</name>
    <name type="common">Ethiopian mustard</name>
    <name type="synonym">Abyssinian cabbage</name>
    <dbReference type="NCBI Taxonomy" id="52824"/>
    <lineage>
        <taxon>Eukaryota</taxon>
        <taxon>Viridiplantae</taxon>
        <taxon>Streptophyta</taxon>
        <taxon>Embryophyta</taxon>
        <taxon>Tracheophyta</taxon>
        <taxon>Spermatophyta</taxon>
        <taxon>Magnoliopsida</taxon>
        <taxon>eudicotyledons</taxon>
        <taxon>Gunneridae</taxon>
        <taxon>Pentapetalae</taxon>
        <taxon>rosids</taxon>
        <taxon>malvids</taxon>
        <taxon>Brassicales</taxon>
        <taxon>Brassicaceae</taxon>
        <taxon>Brassiceae</taxon>
        <taxon>Brassica</taxon>
    </lineage>
</organism>
<reference evidence="1 2" key="1">
    <citation type="submission" date="2020-02" db="EMBL/GenBank/DDBJ databases">
        <authorList>
            <person name="Ma Q."/>
            <person name="Huang Y."/>
            <person name="Song X."/>
            <person name="Pei D."/>
        </authorList>
    </citation>
    <scope>NUCLEOTIDE SEQUENCE [LARGE SCALE GENOMIC DNA]</scope>
    <source>
        <strain evidence="1">Sxm20200214</strain>
        <tissue evidence="1">Leaf</tissue>
    </source>
</reference>
<evidence type="ECO:0000313" key="1">
    <source>
        <dbReference type="EMBL" id="KAG2327808.1"/>
    </source>
</evidence>
<protein>
    <submittedName>
        <fullName evidence="1">Uncharacterized protein</fullName>
    </submittedName>
</protein>
<proteinExistence type="predicted"/>
<comment type="caution">
    <text evidence="1">The sequence shown here is derived from an EMBL/GenBank/DDBJ whole genome shotgun (WGS) entry which is preliminary data.</text>
</comment>
<accession>A0A8X7WG95</accession>
<dbReference type="Proteomes" id="UP000886595">
    <property type="component" value="Unassembled WGS sequence"/>
</dbReference>
<evidence type="ECO:0000313" key="2">
    <source>
        <dbReference type="Proteomes" id="UP000886595"/>
    </source>
</evidence>
<keyword evidence="2" id="KW-1185">Reference proteome</keyword>
<dbReference type="OrthoDB" id="66881at2759"/>
<sequence length="75" mass="8181">MKENDLAEIGIEKTSLPKGWKGEAGLYAVGSRRGLSGASLDAISVAHDIANAWKEETKQQIKSVAARHRRCISQF</sequence>
<dbReference type="EMBL" id="JAAMPC010000002">
    <property type="protein sequence ID" value="KAG2327808.1"/>
    <property type="molecule type" value="Genomic_DNA"/>
</dbReference>
<gene>
    <name evidence="1" type="ORF">Bca52824_010536</name>
</gene>